<evidence type="ECO:0000256" key="8">
    <source>
        <dbReference type="SAM" id="Phobius"/>
    </source>
</evidence>
<reference evidence="9" key="2">
    <citation type="submission" date="2020-10" db="EMBL/GenBank/DDBJ databases">
        <title>Mucilaginibacter sp. nov., isolated from soil.</title>
        <authorList>
            <person name="Jeon C.O."/>
        </authorList>
    </citation>
    <scope>NUCLEOTIDE SEQUENCE</scope>
    <source>
        <strain evidence="9">R11</strain>
    </source>
</reference>
<dbReference type="Gene3D" id="1.10.3470.10">
    <property type="entry name" value="ABC transporter involved in vitamin B12 uptake, BtuC"/>
    <property type="match status" value="1"/>
</dbReference>
<dbReference type="AlphaFoldDB" id="A0A966DU86"/>
<feature type="transmembrane region" description="Helical" evidence="8">
    <location>
        <begin position="69"/>
        <end position="90"/>
    </location>
</feature>
<evidence type="ECO:0000313" key="10">
    <source>
        <dbReference type="Proteomes" id="UP000638732"/>
    </source>
</evidence>
<comment type="similarity">
    <text evidence="2">Belongs to the binding-protein-dependent transport system permease family. FecCD subfamily.</text>
</comment>
<keyword evidence="10" id="KW-1185">Reference proteome</keyword>
<dbReference type="CDD" id="cd06550">
    <property type="entry name" value="TM_ABC_iron-siderophores_like"/>
    <property type="match status" value="1"/>
</dbReference>
<reference evidence="9" key="1">
    <citation type="submission" date="2020-01" db="EMBL/GenBank/DDBJ databases">
        <authorList>
            <person name="Seo Y.L."/>
        </authorList>
    </citation>
    <scope>NUCLEOTIDE SEQUENCE</scope>
    <source>
        <strain evidence="9">R11</strain>
    </source>
</reference>
<feature type="transmembrane region" description="Helical" evidence="8">
    <location>
        <begin position="102"/>
        <end position="124"/>
    </location>
</feature>
<keyword evidence="4" id="KW-1003">Cell membrane</keyword>
<evidence type="ECO:0000256" key="4">
    <source>
        <dbReference type="ARBA" id="ARBA00022475"/>
    </source>
</evidence>
<feature type="transmembrane region" description="Helical" evidence="8">
    <location>
        <begin position="130"/>
        <end position="151"/>
    </location>
</feature>
<dbReference type="GO" id="GO:0005886">
    <property type="term" value="C:plasma membrane"/>
    <property type="evidence" value="ECO:0007669"/>
    <property type="project" value="UniProtKB-SubCell"/>
</dbReference>
<evidence type="ECO:0000256" key="5">
    <source>
        <dbReference type="ARBA" id="ARBA00022692"/>
    </source>
</evidence>
<evidence type="ECO:0000313" key="9">
    <source>
        <dbReference type="EMBL" id="NCD72128.1"/>
    </source>
</evidence>
<dbReference type="PANTHER" id="PTHR30472:SF25">
    <property type="entry name" value="ABC TRANSPORTER PERMEASE PROTEIN MJ0876-RELATED"/>
    <property type="match status" value="1"/>
</dbReference>
<feature type="transmembrane region" description="Helical" evidence="8">
    <location>
        <begin position="253"/>
        <end position="282"/>
    </location>
</feature>
<keyword evidence="6 8" id="KW-1133">Transmembrane helix</keyword>
<evidence type="ECO:0000256" key="1">
    <source>
        <dbReference type="ARBA" id="ARBA00004651"/>
    </source>
</evidence>
<dbReference type="Proteomes" id="UP000638732">
    <property type="component" value="Unassembled WGS sequence"/>
</dbReference>
<keyword evidence="3" id="KW-0813">Transport</keyword>
<evidence type="ECO:0000256" key="7">
    <source>
        <dbReference type="ARBA" id="ARBA00023136"/>
    </source>
</evidence>
<proteinExistence type="inferred from homology"/>
<keyword evidence="5 8" id="KW-0812">Transmembrane</keyword>
<dbReference type="InterPro" id="IPR037294">
    <property type="entry name" value="ABC_BtuC-like"/>
</dbReference>
<dbReference type="EMBL" id="WWEO01000045">
    <property type="protein sequence ID" value="NCD72128.1"/>
    <property type="molecule type" value="Genomic_DNA"/>
</dbReference>
<dbReference type="InterPro" id="IPR000522">
    <property type="entry name" value="ABC_transptr_permease_BtuC"/>
</dbReference>
<evidence type="ECO:0000256" key="6">
    <source>
        <dbReference type="ARBA" id="ARBA00022989"/>
    </source>
</evidence>
<dbReference type="GO" id="GO:0033214">
    <property type="term" value="P:siderophore-iron import into cell"/>
    <property type="evidence" value="ECO:0007669"/>
    <property type="project" value="TreeGrafter"/>
</dbReference>
<dbReference type="GO" id="GO:0022857">
    <property type="term" value="F:transmembrane transporter activity"/>
    <property type="evidence" value="ECO:0007669"/>
    <property type="project" value="InterPro"/>
</dbReference>
<feature type="transmembrane region" description="Helical" evidence="8">
    <location>
        <begin position="294"/>
        <end position="312"/>
    </location>
</feature>
<dbReference type="FunFam" id="1.10.3470.10:FF:000001">
    <property type="entry name" value="Vitamin B12 ABC transporter permease BtuC"/>
    <property type="match status" value="1"/>
</dbReference>
<organism evidence="9 10">
    <name type="scientific">Mucilaginibacter agri</name>
    <dbReference type="NCBI Taxonomy" id="2695265"/>
    <lineage>
        <taxon>Bacteria</taxon>
        <taxon>Pseudomonadati</taxon>
        <taxon>Bacteroidota</taxon>
        <taxon>Sphingobacteriia</taxon>
        <taxon>Sphingobacteriales</taxon>
        <taxon>Sphingobacteriaceae</taxon>
        <taxon>Mucilaginibacter</taxon>
    </lineage>
</organism>
<comment type="subcellular location">
    <subcellularLocation>
        <location evidence="1">Cell membrane</location>
        <topology evidence="1">Multi-pass membrane protein</topology>
    </subcellularLocation>
</comment>
<evidence type="ECO:0000256" key="2">
    <source>
        <dbReference type="ARBA" id="ARBA00007935"/>
    </source>
</evidence>
<name>A0A966DU86_9SPHI</name>
<dbReference type="PANTHER" id="PTHR30472">
    <property type="entry name" value="FERRIC ENTEROBACTIN TRANSPORT SYSTEM PERMEASE PROTEIN"/>
    <property type="match status" value="1"/>
</dbReference>
<sequence>MFVKNHSYILIGLTILLVATIIASVCMGAVHIGVSQLWSMITYHTGLSKTPEFTTQQFAVLFNLRLPRVLLGALIGAALAISGSAIQGLFRNPLAEPGLIGISSGATLFAALMIVFGGKLLVAIGGNYGYYLLSAAAFVGALITATLVYRLAMHQGRTIITSLLLTGIAINALAFAFTGLLTYISTDEQLRNLTFWSLGSLGGASWISFGSVLPFIAIPLIILPFMGKSLNALALGEVQAGHMGFSVANIKRIVLLLATMSVGASVAVAGIISFVGLVVPHIIRIGFGADNRLVIPGSAILGAAMLTLADLASRTIVAPAELPIGIVTALAGSPVFIYMIGAQLKKQQV</sequence>
<dbReference type="Pfam" id="PF01032">
    <property type="entry name" value="FecCD"/>
    <property type="match status" value="1"/>
</dbReference>
<gene>
    <name evidence="9" type="ORF">GSY63_22385</name>
</gene>
<evidence type="ECO:0000256" key="3">
    <source>
        <dbReference type="ARBA" id="ARBA00022448"/>
    </source>
</evidence>
<feature type="transmembrane region" description="Helical" evidence="8">
    <location>
        <begin position="163"/>
        <end position="184"/>
    </location>
</feature>
<dbReference type="RefSeq" id="WP_166588088.1">
    <property type="nucleotide sequence ID" value="NZ_WWEO01000045.1"/>
</dbReference>
<feature type="transmembrane region" description="Helical" evidence="8">
    <location>
        <begin position="7"/>
        <end position="30"/>
    </location>
</feature>
<feature type="transmembrane region" description="Helical" evidence="8">
    <location>
        <begin position="204"/>
        <end position="225"/>
    </location>
</feature>
<comment type="caution">
    <text evidence="9">The sequence shown here is derived from an EMBL/GenBank/DDBJ whole genome shotgun (WGS) entry which is preliminary data.</text>
</comment>
<keyword evidence="7 8" id="KW-0472">Membrane</keyword>
<feature type="transmembrane region" description="Helical" evidence="8">
    <location>
        <begin position="324"/>
        <end position="344"/>
    </location>
</feature>
<protein>
    <submittedName>
        <fullName evidence="9">Iron chelate uptake ABC transporter family permease subunit</fullName>
    </submittedName>
</protein>
<dbReference type="SUPFAM" id="SSF81345">
    <property type="entry name" value="ABC transporter involved in vitamin B12 uptake, BtuC"/>
    <property type="match status" value="1"/>
</dbReference>
<accession>A0A966DU86</accession>